<dbReference type="AlphaFoldDB" id="A0A7S3J7N0"/>
<name>A0A7S3J7N0_9SPIT</name>
<proteinExistence type="predicted"/>
<sequence>MDEVKDWDIKVDEPDVKLWIAKHGSFLNESLPFVHSEICFDVKYPLELVIDCISEPTHKSKWDENIDSCRVIENISFNEVVCHTVYREIPFFATTRDFLEK</sequence>
<evidence type="ECO:0008006" key="2">
    <source>
        <dbReference type="Google" id="ProtNLM"/>
    </source>
</evidence>
<evidence type="ECO:0000313" key="1">
    <source>
        <dbReference type="EMBL" id="CAE0347765.1"/>
    </source>
</evidence>
<dbReference type="Gene3D" id="3.30.530.20">
    <property type="match status" value="1"/>
</dbReference>
<dbReference type="EMBL" id="HBII01015659">
    <property type="protein sequence ID" value="CAE0347765.1"/>
    <property type="molecule type" value="Transcribed_RNA"/>
</dbReference>
<dbReference type="SUPFAM" id="SSF55961">
    <property type="entry name" value="Bet v1-like"/>
    <property type="match status" value="1"/>
</dbReference>
<dbReference type="InterPro" id="IPR023393">
    <property type="entry name" value="START-like_dom_sf"/>
</dbReference>
<reference evidence="1" key="1">
    <citation type="submission" date="2021-01" db="EMBL/GenBank/DDBJ databases">
        <authorList>
            <person name="Corre E."/>
            <person name="Pelletier E."/>
            <person name="Niang G."/>
            <person name="Scheremetjew M."/>
            <person name="Finn R."/>
            <person name="Kale V."/>
            <person name="Holt S."/>
            <person name="Cochrane G."/>
            <person name="Meng A."/>
            <person name="Brown T."/>
            <person name="Cohen L."/>
        </authorList>
    </citation>
    <scope>NUCLEOTIDE SEQUENCE</scope>
    <source>
        <strain evidence="1">FSP1.4</strain>
    </source>
</reference>
<accession>A0A7S3J7N0</accession>
<protein>
    <recommendedName>
        <fullName evidence="2">START domain-containing protein</fullName>
    </recommendedName>
</protein>
<gene>
    <name evidence="1" type="ORF">EHAR0213_LOCUS6676</name>
</gene>
<organism evidence="1">
    <name type="scientific">Euplotes harpa</name>
    <dbReference type="NCBI Taxonomy" id="151035"/>
    <lineage>
        <taxon>Eukaryota</taxon>
        <taxon>Sar</taxon>
        <taxon>Alveolata</taxon>
        <taxon>Ciliophora</taxon>
        <taxon>Intramacronucleata</taxon>
        <taxon>Spirotrichea</taxon>
        <taxon>Hypotrichia</taxon>
        <taxon>Euplotida</taxon>
        <taxon>Euplotidae</taxon>
        <taxon>Euplotes</taxon>
    </lineage>
</organism>